<accession>A0A2B7WS95</accession>
<dbReference type="Gene3D" id="2.30.29.90">
    <property type="match status" value="1"/>
</dbReference>
<evidence type="ECO:0000313" key="7">
    <source>
        <dbReference type="EMBL" id="PGG99524.1"/>
    </source>
</evidence>
<proteinExistence type="inferred from homology"/>
<feature type="compositionally biased region" description="Polar residues" evidence="5">
    <location>
        <begin position="536"/>
        <end position="546"/>
    </location>
</feature>
<dbReference type="OrthoDB" id="27109at2759"/>
<feature type="region of interest" description="Disordered" evidence="5">
    <location>
        <begin position="1097"/>
        <end position="1116"/>
    </location>
</feature>
<dbReference type="InterPro" id="IPR048628">
    <property type="entry name" value="Sec3_C"/>
</dbReference>
<comment type="caution">
    <text evidence="7">The sequence shown here is derived from an EMBL/GenBank/DDBJ whole genome shotgun (WGS) entry which is preliminary data.</text>
</comment>
<feature type="compositionally biased region" description="Low complexity" evidence="5">
    <location>
        <begin position="219"/>
        <end position="230"/>
    </location>
</feature>
<sequence>MNGRDRPRGLPSNVSPPKERRPMADVRNGSGASPGPVGMSRAERFEDEKRRLIQSCFSKQDVDGSVLESYITHIRITEDAAFPSMPPPPNSPPENKKPRVIIVSVRKSGRVRMHKARENNDGTFSIGKTWLLDDLSRIQIYDHMAASNPSEQQQKMWASNVGFVVTVSKPYYWQAATPKEKDFFIGSLVKIYKKYTGGKVPELLGFDPRDRDMITGIVGPNPQNGPSPGSRALPLGRSESPGPQARSAQNQSNVSQPPYPANRLPSRDGAREPRFQTSREQFLRTPPGQDEGQRPRPEPLASKPSQQGGFRGDLSPKRTGNNTLNDSHTPTPFRAGQPPRTRPAGLSPPPNPLSNSTGNQPRTQFNNENGIRPARSPVSNDNGRPVESSKISIPESGAKIDSEGPKSKLIPPDSVQPSGPTTSRRPPMSTVGSSEDQSGKTKAEDRFVTPFTSETSLKLGPRSLSRGSEKSTGMPESTSAREHIPMPLRPGSREFSNNTESDTRPVNEPEGVVRERSPDAAESPVVGEISDVPKMLSSSITPTKLTESPEVAPTEEGEAEMHRPGLGPMVKKKPAELATTLRKAATAYGAFKPRPGGAADRLLATKEKNGDEPDGITGVIPAPLSRTMTDDSVKTTGSPATEPPTKDTQPVVPPVETPRVQEVPKVQVTELANQPQPSKESLAPIDSTPGKTPSKVPPSQAERRRQRREDNTAKYCTALAIDPSLLEGRGGYFDDILSDLGWNGRLSEDKRIDDLEADVRREIGRVQASSWLGHLEQQEGKTLVDDVAYIEAQSQGLQVQTANQKLLQNELQNLLRTISISSEDLRPLREASLSSADGIEETESSLALLYKAMVTIDPDIRINKKRLADAAGDRGAIGVYADTEVGQMRAVKEKTGEYRDETQLFLQRLKQYMGLSFKIAEQKTADSIASSKSAKLCLGAHDDARRDLWMYNALMLFTREVSTADWTSITTQYEQQMKKPYQNEFRDNIMAWKREARKPTGDEHELLFTHQDKERDGEGLTTAARKLTVRRGKTVRVAGALRVPVTDKSDGKIEAYEVFGGSLEDTTKLIAEEQNFIVKFFHLTSLSNVEFQDLISAARPEDRRPPNLSGKESYDPDREMAKKVEQIMEEIFSSWITDIQNLADWAIKTDPLQGVGILFALERKRSAFDETSQEFIARSLHKIHSRFMGLFNRFVDEQIRAIEETKVKINKRKGVISFMKIFPNFSASIENMISLPSQETFDIRFCVNDAYEKINRAMWDSLKFIAKEAPSQPAVASGGGQDPEDKEALNYHILLIENMNHYIEEVDSRDNLILTEWKDRAAHDLREHMRLYIDAVIRRPLGKLLDFIESTESLLQTAATPGDIALRTSHSRAVAKKLLTSYDTKELRRGIDALKKRIEKHFGDADDPGVSRSLVGKVFKECETQYSDVHDRMRHIIDLVYEGQLELEWRKEEAVAMFKR</sequence>
<dbReference type="PANTHER" id="PTHR16092:SF14">
    <property type="entry name" value="EXOCYST COMPLEX COMPONENT 1 ISOFORM X1"/>
    <property type="match status" value="1"/>
</dbReference>
<feature type="compositionally biased region" description="Polar residues" evidence="5">
    <location>
        <begin position="357"/>
        <end position="369"/>
    </location>
</feature>
<keyword evidence="8" id="KW-1185">Reference proteome</keyword>
<dbReference type="STRING" id="2060905.A0A2B7WS95"/>
<dbReference type="GO" id="GO:0000145">
    <property type="term" value="C:exocyst"/>
    <property type="evidence" value="ECO:0007669"/>
    <property type="project" value="InterPro"/>
</dbReference>
<dbReference type="InterPro" id="IPR019160">
    <property type="entry name" value="Sec3_CC"/>
</dbReference>
<reference evidence="7 8" key="1">
    <citation type="submission" date="2017-10" db="EMBL/GenBank/DDBJ databases">
        <title>Comparative genomics in systemic dimorphic fungi from Ajellomycetaceae.</title>
        <authorList>
            <person name="Munoz J.F."/>
            <person name="Mcewen J.G."/>
            <person name="Clay O.K."/>
            <person name="Cuomo C.A."/>
        </authorList>
    </citation>
    <scope>NUCLEOTIDE SEQUENCE [LARGE SCALE GENOMIC DNA]</scope>
    <source>
        <strain evidence="7 8">UAMH130</strain>
    </source>
</reference>
<dbReference type="CDD" id="cd13315">
    <property type="entry name" value="PH_Sec3"/>
    <property type="match status" value="1"/>
</dbReference>
<dbReference type="FunFam" id="2.30.29.90:FF:000003">
    <property type="entry name" value="Exocyst complex component Sec3"/>
    <property type="match status" value="1"/>
</dbReference>
<feature type="region of interest" description="Disordered" evidence="5">
    <location>
        <begin position="1"/>
        <end position="46"/>
    </location>
</feature>
<dbReference type="EMBL" id="PDNC01000100">
    <property type="protein sequence ID" value="PGG99524.1"/>
    <property type="molecule type" value="Genomic_DNA"/>
</dbReference>
<feature type="compositionally biased region" description="Basic and acidic residues" evidence="5">
    <location>
        <begin position="265"/>
        <end position="274"/>
    </location>
</feature>
<dbReference type="Pfam" id="PF15277">
    <property type="entry name" value="Sec3-PIP2_bind"/>
    <property type="match status" value="1"/>
</dbReference>
<evidence type="ECO:0000256" key="5">
    <source>
        <dbReference type="SAM" id="MobiDB-lite"/>
    </source>
</evidence>
<feature type="compositionally biased region" description="Polar residues" evidence="5">
    <location>
        <begin position="318"/>
        <end position="330"/>
    </location>
</feature>
<feature type="compositionally biased region" description="Basic and acidic residues" evidence="5">
    <location>
        <begin position="501"/>
        <end position="519"/>
    </location>
</feature>
<evidence type="ECO:0000256" key="4">
    <source>
        <dbReference type="ARBA" id="ARBA00023054"/>
    </source>
</evidence>
<dbReference type="GO" id="GO:0005546">
    <property type="term" value="F:phosphatidylinositol-4,5-bisphosphate binding"/>
    <property type="evidence" value="ECO:0007669"/>
    <property type="project" value="TreeGrafter"/>
</dbReference>
<dbReference type="PANTHER" id="PTHR16092">
    <property type="entry name" value="SEC3/SYNTAXIN-RELATED"/>
    <property type="match status" value="1"/>
</dbReference>
<comment type="similarity">
    <text evidence="1">Belongs to the SEC3 family.</text>
</comment>
<dbReference type="GO" id="GO:0005886">
    <property type="term" value="C:plasma membrane"/>
    <property type="evidence" value="ECO:0007669"/>
    <property type="project" value="TreeGrafter"/>
</dbReference>
<dbReference type="Pfam" id="PF20654">
    <property type="entry name" value="Sec3_C-term"/>
    <property type="match status" value="1"/>
</dbReference>
<dbReference type="Proteomes" id="UP000224080">
    <property type="component" value="Unassembled WGS sequence"/>
</dbReference>
<dbReference type="Pfam" id="PF09763">
    <property type="entry name" value="Sec3_CC"/>
    <property type="match status" value="1"/>
</dbReference>
<evidence type="ECO:0000256" key="1">
    <source>
        <dbReference type="ARBA" id="ARBA00006518"/>
    </source>
</evidence>
<feature type="domain" description="Exocyst complex component Sec3 PIP2-binding N-terminal" evidence="6">
    <location>
        <begin position="94"/>
        <end position="195"/>
    </location>
</feature>
<feature type="region of interest" description="Disordered" evidence="5">
    <location>
        <begin position="214"/>
        <end position="575"/>
    </location>
</feature>
<organism evidence="7 8">
    <name type="scientific">Blastomyces parvus</name>
    <dbReference type="NCBI Taxonomy" id="2060905"/>
    <lineage>
        <taxon>Eukaryota</taxon>
        <taxon>Fungi</taxon>
        <taxon>Dikarya</taxon>
        <taxon>Ascomycota</taxon>
        <taxon>Pezizomycotina</taxon>
        <taxon>Eurotiomycetes</taxon>
        <taxon>Eurotiomycetidae</taxon>
        <taxon>Onygenales</taxon>
        <taxon>Ajellomycetaceae</taxon>
        <taxon>Blastomyces</taxon>
    </lineage>
</organism>
<feature type="compositionally biased region" description="Polar residues" evidence="5">
    <location>
        <begin position="246"/>
        <end position="256"/>
    </location>
</feature>
<dbReference type="InterPro" id="IPR028258">
    <property type="entry name" value="Sec3-PIP2_bind"/>
</dbReference>
<feature type="region of interest" description="Disordered" evidence="5">
    <location>
        <begin position="587"/>
        <end position="711"/>
    </location>
</feature>
<keyword evidence="2" id="KW-0813">Transport</keyword>
<keyword evidence="4" id="KW-0175">Coiled coil</keyword>
<dbReference type="GO" id="GO:0006893">
    <property type="term" value="P:Golgi to plasma membrane transport"/>
    <property type="evidence" value="ECO:0007669"/>
    <property type="project" value="TreeGrafter"/>
</dbReference>
<keyword evidence="3" id="KW-0268">Exocytosis</keyword>
<evidence type="ECO:0000256" key="3">
    <source>
        <dbReference type="ARBA" id="ARBA00022483"/>
    </source>
</evidence>
<name>A0A2B7WS95_9EURO</name>
<dbReference type="GO" id="GO:0006887">
    <property type="term" value="P:exocytosis"/>
    <property type="evidence" value="ECO:0007669"/>
    <property type="project" value="UniProtKB-KW"/>
</dbReference>
<gene>
    <name evidence="7" type="ORF">GX51_06264</name>
</gene>
<feature type="compositionally biased region" description="Polar residues" evidence="5">
    <location>
        <begin position="415"/>
        <end position="436"/>
    </location>
</feature>
<feature type="compositionally biased region" description="Basic and acidic residues" evidence="5">
    <location>
        <begin position="701"/>
        <end position="711"/>
    </location>
</feature>
<protein>
    <recommendedName>
        <fullName evidence="6">Exocyst complex component Sec3 PIP2-binding N-terminal domain-containing protein</fullName>
    </recommendedName>
</protein>
<evidence type="ECO:0000256" key="2">
    <source>
        <dbReference type="ARBA" id="ARBA00022448"/>
    </source>
</evidence>
<feature type="compositionally biased region" description="Basic and acidic residues" evidence="5">
    <location>
        <begin position="437"/>
        <end position="447"/>
    </location>
</feature>
<evidence type="ECO:0000259" key="6">
    <source>
        <dbReference type="SMART" id="SM01313"/>
    </source>
</evidence>
<dbReference type="SMART" id="SM01313">
    <property type="entry name" value="Sec3-PIP2_bind"/>
    <property type="match status" value="1"/>
</dbReference>
<feature type="compositionally biased region" description="Polar residues" evidence="5">
    <location>
        <begin position="670"/>
        <end position="679"/>
    </location>
</feature>
<evidence type="ECO:0000313" key="8">
    <source>
        <dbReference type="Proteomes" id="UP000224080"/>
    </source>
</evidence>